<dbReference type="AlphaFoldDB" id="K8VYL7"/>
<keyword evidence="2" id="KW-1185">Reference proteome</keyword>
<sequence length="80" mass="9042">MKTYYFYMKVDEVVAVEKNNEQEANKLITAGFKKQFEEIDSSSAENALKRFADIRGDEIDTMHAFTSGAVVLGLFSAILR</sequence>
<organism evidence="1 2">
    <name type="scientific">Providencia burhodogranariea DSM 19968</name>
    <dbReference type="NCBI Taxonomy" id="1141662"/>
    <lineage>
        <taxon>Bacteria</taxon>
        <taxon>Pseudomonadati</taxon>
        <taxon>Pseudomonadota</taxon>
        <taxon>Gammaproteobacteria</taxon>
        <taxon>Enterobacterales</taxon>
        <taxon>Morganellaceae</taxon>
        <taxon>Providencia</taxon>
    </lineage>
</organism>
<dbReference type="RefSeq" id="WP_008913684.1">
    <property type="nucleotide sequence ID" value="NZ_KB233226.1"/>
</dbReference>
<evidence type="ECO:0000313" key="2">
    <source>
        <dbReference type="Proteomes" id="UP000009336"/>
    </source>
</evidence>
<dbReference type="Proteomes" id="UP000009336">
    <property type="component" value="Unassembled WGS sequence"/>
</dbReference>
<reference evidence="1 2" key="1">
    <citation type="journal article" date="2012" name="BMC Genomics">
        <title>Comparative genomics of bacteria in the genus Providencia isolated from wild Drosophila melanogaster.</title>
        <authorList>
            <person name="Galac M.R."/>
            <person name="Lazzaro B.P."/>
        </authorList>
    </citation>
    <scope>NUCLEOTIDE SEQUENCE [LARGE SCALE GENOMIC DNA]</scope>
    <source>
        <strain evidence="1 2">DSM 19968</strain>
    </source>
</reference>
<dbReference type="PATRIC" id="fig|1141662.3.peg.3778"/>
<protein>
    <submittedName>
        <fullName evidence="1">Uncharacterized protein</fullName>
    </submittedName>
</protein>
<gene>
    <name evidence="1" type="ORF">OOA_18589</name>
</gene>
<name>K8VYL7_9GAMM</name>
<dbReference type="HOGENOM" id="CLU_163364_1_0_6"/>
<evidence type="ECO:0000313" key="1">
    <source>
        <dbReference type="EMBL" id="EKT53353.1"/>
    </source>
</evidence>
<dbReference type="OrthoDB" id="6493336at2"/>
<dbReference type="eggNOG" id="ENOG5031TCP">
    <property type="taxonomic scope" value="Bacteria"/>
</dbReference>
<accession>K8VYL7</accession>
<dbReference type="EMBL" id="AKKL01000052">
    <property type="protein sequence ID" value="EKT53353.1"/>
    <property type="molecule type" value="Genomic_DNA"/>
</dbReference>
<proteinExistence type="predicted"/>
<comment type="caution">
    <text evidence="1">The sequence shown here is derived from an EMBL/GenBank/DDBJ whole genome shotgun (WGS) entry which is preliminary data.</text>
</comment>